<accession>A0A9W7ETP6</accession>
<dbReference type="InterPro" id="IPR018253">
    <property type="entry name" value="DnaJ_domain_CS"/>
</dbReference>
<dbReference type="CDD" id="cd06257">
    <property type="entry name" value="DnaJ"/>
    <property type="match status" value="1"/>
</dbReference>
<feature type="compositionally biased region" description="Low complexity" evidence="1">
    <location>
        <begin position="165"/>
        <end position="181"/>
    </location>
</feature>
<comment type="caution">
    <text evidence="3">The sequence shown here is derived from an EMBL/GenBank/DDBJ whole genome shotgun (WGS) entry which is preliminary data.</text>
</comment>
<dbReference type="AlphaFoldDB" id="A0A9W7ETP6"/>
<gene>
    <name evidence="3" type="ORF">TrST_g7332</name>
</gene>
<dbReference type="InterPro" id="IPR036869">
    <property type="entry name" value="J_dom_sf"/>
</dbReference>
<dbReference type="PANTHER" id="PTHR43948:SF10">
    <property type="entry name" value="MRJ, ISOFORM E"/>
    <property type="match status" value="1"/>
</dbReference>
<evidence type="ECO:0000256" key="1">
    <source>
        <dbReference type="SAM" id="MobiDB-lite"/>
    </source>
</evidence>
<feature type="compositionally biased region" description="Basic and acidic residues" evidence="1">
    <location>
        <begin position="274"/>
        <end position="286"/>
    </location>
</feature>
<name>A0A9W7ETP6_9STRA</name>
<dbReference type="PROSITE" id="PS50076">
    <property type="entry name" value="DNAJ_2"/>
    <property type="match status" value="1"/>
</dbReference>
<dbReference type="GO" id="GO:0051087">
    <property type="term" value="F:protein-folding chaperone binding"/>
    <property type="evidence" value="ECO:0007669"/>
    <property type="project" value="TreeGrafter"/>
</dbReference>
<dbReference type="GO" id="GO:0005737">
    <property type="term" value="C:cytoplasm"/>
    <property type="evidence" value="ECO:0007669"/>
    <property type="project" value="TreeGrafter"/>
</dbReference>
<organism evidence="3 4">
    <name type="scientific">Triparma strigata</name>
    <dbReference type="NCBI Taxonomy" id="1606541"/>
    <lineage>
        <taxon>Eukaryota</taxon>
        <taxon>Sar</taxon>
        <taxon>Stramenopiles</taxon>
        <taxon>Ochrophyta</taxon>
        <taxon>Bolidophyceae</taxon>
        <taxon>Parmales</taxon>
        <taxon>Triparmaceae</taxon>
        <taxon>Triparma</taxon>
    </lineage>
</organism>
<dbReference type="PRINTS" id="PR00625">
    <property type="entry name" value="JDOMAIN"/>
</dbReference>
<feature type="compositionally biased region" description="Low complexity" evidence="1">
    <location>
        <begin position="237"/>
        <end position="247"/>
    </location>
</feature>
<feature type="region of interest" description="Disordered" evidence="1">
    <location>
        <begin position="162"/>
        <end position="196"/>
    </location>
</feature>
<evidence type="ECO:0000313" key="3">
    <source>
        <dbReference type="EMBL" id="GMH90287.1"/>
    </source>
</evidence>
<feature type="region of interest" description="Disordered" evidence="1">
    <location>
        <begin position="46"/>
        <end position="70"/>
    </location>
</feature>
<dbReference type="OrthoDB" id="10250354at2759"/>
<reference evidence="4" key="1">
    <citation type="journal article" date="2023" name="Commun. Biol.">
        <title>Genome analysis of Parmales, the sister group of diatoms, reveals the evolutionary specialization of diatoms from phago-mixotrophs to photoautotrophs.</title>
        <authorList>
            <person name="Ban H."/>
            <person name="Sato S."/>
            <person name="Yoshikawa S."/>
            <person name="Yamada K."/>
            <person name="Nakamura Y."/>
            <person name="Ichinomiya M."/>
            <person name="Sato N."/>
            <person name="Blanc-Mathieu R."/>
            <person name="Endo H."/>
            <person name="Kuwata A."/>
            <person name="Ogata H."/>
        </authorList>
    </citation>
    <scope>NUCLEOTIDE SEQUENCE [LARGE SCALE GENOMIC DNA]</scope>
    <source>
        <strain evidence="4">NIES 3701</strain>
    </source>
</reference>
<protein>
    <recommendedName>
        <fullName evidence="2">J domain-containing protein</fullName>
    </recommendedName>
</protein>
<dbReference type="GO" id="GO:0051082">
    <property type="term" value="F:unfolded protein binding"/>
    <property type="evidence" value="ECO:0007669"/>
    <property type="project" value="TreeGrafter"/>
</dbReference>
<dbReference type="EMBL" id="BRXY01000369">
    <property type="protein sequence ID" value="GMH90287.1"/>
    <property type="molecule type" value="Genomic_DNA"/>
</dbReference>
<dbReference type="Proteomes" id="UP001165085">
    <property type="component" value="Unassembled WGS sequence"/>
</dbReference>
<evidence type="ECO:0000313" key="4">
    <source>
        <dbReference type="Proteomes" id="UP001165085"/>
    </source>
</evidence>
<feature type="domain" description="J" evidence="2">
    <location>
        <begin position="30"/>
        <end position="98"/>
    </location>
</feature>
<proteinExistence type="predicted"/>
<keyword evidence="4" id="KW-1185">Reference proteome</keyword>
<evidence type="ECO:0000259" key="2">
    <source>
        <dbReference type="PROSITE" id="PS50076"/>
    </source>
</evidence>
<dbReference type="SUPFAM" id="SSF46565">
    <property type="entry name" value="Chaperone J-domain"/>
    <property type="match status" value="1"/>
</dbReference>
<dbReference type="InterPro" id="IPR001623">
    <property type="entry name" value="DnaJ_domain"/>
</dbReference>
<sequence>MYSGTISKFLFEIFLCPSCTLRPNRVSSTDYYRVLGLEPGASESQIRSAYKKQSLKHHPDRAKTPAAKEAATPRFQKIAEAYEVLSDAQKKREYDAVLNGGGGFNMGGGGRDFGDAGIRPSSGMNPNRGGLFEAFHDKMHSQTRVDPFELFNSFFGRDFGESFGQRQRQQQQQHHQQQQQQGRMRDPFDDPFFSGGGLGGFGGFGGGMFGGGGGMFGRMDEMMRQAQQGGAGGNFYSSTTTSSSWSSGEGGRTVTTSSYSNGGPAKSIRTTTLIDKDGNKSTKKDSNPYALEEGGGGFGGGGQLGRYGGGR</sequence>
<dbReference type="PANTHER" id="PTHR43948">
    <property type="entry name" value="DNAJ HOMOLOG SUBFAMILY B"/>
    <property type="match status" value="1"/>
</dbReference>
<feature type="compositionally biased region" description="Basic residues" evidence="1">
    <location>
        <begin position="49"/>
        <end position="60"/>
    </location>
</feature>
<dbReference type="SMART" id="SM00271">
    <property type="entry name" value="DnaJ"/>
    <property type="match status" value="1"/>
</dbReference>
<dbReference type="Gene3D" id="1.10.287.110">
    <property type="entry name" value="DnaJ domain"/>
    <property type="match status" value="1"/>
</dbReference>
<dbReference type="PROSITE" id="PS00636">
    <property type="entry name" value="DNAJ_1"/>
    <property type="match status" value="1"/>
</dbReference>
<dbReference type="Pfam" id="PF00226">
    <property type="entry name" value="DnaJ"/>
    <property type="match status" value="1"/>
</dbReference>
<feature type="region of interest" description="Disordered" evidence="1">
    <location>
        <begin position="227"/>
        <end position="311"/>
    </location>
</feature>
<feature type="compositionally biased region" description="Gly residues" evidence="1">
    <location>
        <begin position="293"/>
        <end position="311"/>
    </location>
</feature>
<dbReference type="GO" id="GO:0044183">
    <property type="term" value="F:protein folding chaperone"/>
    <property type="evidence" value="ECO:0007669"/>
    <property type="project" value="TreeGrafter"/>
</dbReference>